<dbReference type="AlphaFoldDB" id="A0A060SLQ7"/>
<dbReference type="Proteomes" id="UP000029665">
    <property type="component" value="Unassembled WGS sequence"/>
</dbReference>
<evidence type="ECO:0000313" key="3">
    <source>
        <dbReference type="Proteomes" id="UP000029665"/>
    </source>
</evidence>
<feature type="transmembrane region" description="Helical" evidence="1">
    <location>
        <begin position="16"/>
        <end position="38"/>
    </location>
</feature>
<reference evidence="2" key="1">
    <citation type="submission" date="2014-01" db="EMBL/GenBank/DDBJ databases">
        <title>The genome of the white-rot fungus Pycnoporus cinnabarinus: a basidiomycete model with a versatile arsenal for lignocellulosic biomass breakdown.</title>
        <authorList>
            <person name="Levasseur A."/>
            <person name="Lomascolo A."/>
            <person name="Ruiz-Duenas F.J."/>
            <person name="Uzan E."/>
            <person name="Piumi F."/>
            <person name="Kues U."/>
            <person name="Ram A.F.J."/>
            <person name="Murat C."/>
            <person name="Haon M."/>
            <person name="Benoit I."/>
            <person name="Arfi Y."/>
            <person name="Chevret D."/>
            <person name="Drula E."/>
            <person name="Kwon M.J."/>
            <person name="Gouret P."/>
            <person name="Lesage-Meessen L."/>
            <person name="Lombard V."/>
            <person name="Mariette J."/>
            <person name="Noirot C."/>
            <person name="Park J."/>
            <person name="Patyshakuliyeva A."/>
            <person name="Wieneger R.A.B."/>
            <person name="Wosten H.A.B."/>
            <person name="Martin F."/>
            <person name="Coutinho P.M."/>
            <person name="de Vries R."/>
            <person name="Martinez A.T."/>
            <person name="Klopp C."/>
            <person name="Pontarotti P."/>
            <person name="Henrissat B."/>
            <person name="Record E."/>
        </authorList>
    </citation>
    <scope>NUCLEOTIDE SEQUENCE [LARGE SCALE GENOMIC DNA]</scope>
    <source>
        <strain evidence="2">BRFM137</strain>
    </source>
</reference>
<gene>
    <name evidence="2" type="ORF">BN946_scf185007.g224</name>
</gene>
<keyword evidence="3" id="KW-1185">Reference proteome</keyword>
<dbReference type="OMA" id="IMIVELQ"/>
<evidence type="ECO:0008006" key="4">
    <source>
        <dbReference type="Google" id="ProtNLM"/>
    </source>
</evidence>
<dbReference type="OrthoDB" id="2371309at2759"/>
<keyword evidence="1" id="KW-1133">Transmembrane helix</keyword>
<comment type="caution">
    <text evidence="2">The sequence shown here is derived from an EMBL/GenBank/DDBJ whole genome shotgun (WGS) entry which is preliminary data.</text>
</comment>
<proteinExistence type="predicted"/>
<evidence type="ECO:0000313" key="2">
    <source>
        <dbReference type="EMBL" id="CDO73169.1"/>
    </source>
</evidence>
<sequence length="217" mass="24491">MWCDNCLLLLPLRGGAIAWGVIMFLYSLAGGIFLLNWGEYLFFVFPEWQIYGGIGIGVAVAAALSILALSNRSYIWTRVCKFIWPFVIVICAVRAIIMIVELQRGKDKIQWECENGGQLWTDSAEAGYGGSASFPTGFCTTGFSSIYAAFIVGLLVDLAFQMYMFFLVWRFQKRLEHYQNMKARLPSCLTDRMDLSMPRGRRSESELARAASVDRGR</sequence>
<protein>
    <recommendedName>
        <fullName evidence="4">MARVEL domain-containing protein</fullName>
    </recommendedName>
</protein>
<feature type="transmembrane region" description="Helical" evidence="1">
    <location>
        <begin position="82"/>
        <end position="100"/>
    </location>
</feature>
<dbReference type="EMBL" id="CCBP010000119">
    <property type="protein sequence ID" value="CDO73169.1"/>
    <property type="molecule type" value="Genomic_DNA"/>
</dbReference>
<keyword evidence="1" id="KW-0812">Transmembrane</keyword>
<dbReference type="HOGENOM" id="CLU_1408986_0_0_1"/>
<dbReference type="STRING" id="5643.A0A060SLQ7"/>
<keyword evidence="1" id="KW-0472">Membrane</keyword>
<name>A0A060SLQ7_PYCCI</name>
<organism evidence="2 3">
    <name type="scientific">Pycnoporus cinnabarinus</name>
    <name type="common">Cinnabar-red polypore</name>
    <name type="synonym">Trametes cinnabarina</name>
    <dbReference type="NCBI Taxonomy" id="5643"/>
    <lineage>
        <taxon>Eukaryota</taxon>
        <taxon>Fungi</taxon>
        <taxon>Dikarya</taxon>
        <taxon>Basidiomycota</taxon>
        <taxon>Agaricomycotina</taxon>
        <taxon>Agaricomycetes</taxon>
        <taxon>Polyporales</taxon>
        <taxon>Polyporaceae</taxon>
        <taxon>Trametes</taxon>
    </lineage>
</organism>
<accession>A0A060SLQ7</accession>
<feature type="transmembrane region" description="Helical" evidence="1">
    <location>
        <begin position="50"/>
        <end position="70"/>
    </location>
</feature>
<feature type="transmembrane region" description="Helical" evidence="1">
    <location>
        <begin position="146"/>
        <end position="169"/>
    </location>
</feature>
<evidence type="ECO:0000256" key="1">
    <source>
        <dbReference type="SAM" id="Phobius"/>
    </source>
</evidence>